<dbReference type="RefSeq" id="WP_073594993.1">
    <property type="nucleotide sequence ID" value="NZ_MRCE01000018.1"/>
</dbReference>
<accession>A0A1U7IFZ3</accession>
<comment type="caution">
    <text evidence="2">The sequence shown here is derived from an EMBL/GenBank/DDBJ whole genome shotgun (WGS) entry which is preliminary data.</text>
</comment>
<dbReference type="AlphaFoldDB" id="A0A1U7IFZ3"/>
<dbReference type="STRING" id="454136.NIES2119_18535"/>
<protein>
    <submittedName>
        <fullName evidence="2">Uncharacterized protein</fullName>
    </submittedName>
</protein>
<dbReference type="Proteomes" id="UP000185860">
    <property type="component" value="Unassembled WGS sequence"/>
</dbReference>
<evidence type="ECO:0000313" key="2">
    <source>
        <dbReference type="EMBL" id="OKH35998.1"/>
    </source>
</evidence>
<dbReference type="OrthoDB" id="468477at2"/>
<name>A0A1U7IFZ3_9CYAN</name>
<dbReference type="EMBL" id="MRCE01000018">
    <property type="protein sequence ID" value="OKH35998.1"/>
    <property type="molecule type" value="Genomic_DNA"/>
</dbReference>
<feature type="signal peptide" evidence="1">
    <location>
        <begin position="1"/>
        <end position="27"/>
    </location>
</feature>
<evidence type="ECO:0000256" key="1">
    <source>
        <dbReference type="SAM" id="SignalP"/>
    </source>
</evidence>
<keyword evidence="1" id="KW-0732">Signal</keyword>
<proteinExistence type="predicted"/>
<feature type="chain" id="PRO_5012188656" evidence="1">
    <location>
        <begin position="28"/>
        <end position="160"/>
    </location>
</feature>
<sequence>MVMRLSSLIATLTLSAASALFATTAKAEYAVDCSNGIDCVNPFPLTGYTLDEAMNRAYFSHGKPVYQNQVFPRQLFFIFGPSFNPFQGNYPEIEITEDARTVHNLYVEALRLQNASDPVLRTRNLPNPYNTSLFQLQNGVISNPNPVPGVQLYNEELPPQ</sequence>
<organism evidence="2 3">
    <name type="scientific">[Phormidium ambiguum] IAM M-71</name>
    <dbReference type="NCBI Taxonomy" id="454136"/>
    <lineage>
        <taxon>Bacteria</taxon>
        <taxon>Bacillati</taxon>
        <taxon>Cyanobacteriota</taxon>
        <taxon>Cyanophyceae</taxon>
        <taxon>Oscillatoriophycideae</taxon>
        <taxon>Aerosakkonematales</taxon>
        <taxon>Aerosakkonemataceae</taxon>
        <taxon>Floridanema</taxon>
    </lineage>
</organism>
<gene>
    <name evidence="2" type="ORF">NIES2119_18535</name>
</gene>
<evidence type="ECO:0000313" key="3">
    <source>
        <dbReference type="Proteomes" id="UP000185860"/>
    </source>
</evidence>
<reference evidence="2 3" key="1">
    <citation type="submission" date="2016-11" db="EMBL/GenBank/DDBJ databases">
        <title>Draft Genome Sequences of Nine Cyanobacterial Strains from Diverse Habitats.</title>
        <authorList>
            <person name="Zhu T."/>
            <person name="Hou S."/>
            <person name="Lu X."/>
            <person name="Hess W.R."/>
        </authorList>
    </citation>
    <scope>NUCLEOTIDE SEQUENCE [LARGE SCALE GENOMIC DNA]</scope>
    <source>
        <strain evidence="2 3">IAM M-71</strain>
    </source>
</reference>